<keyword evidence="8" id="KW-1185">Reference proteome</keyword>
<keyword evidence="6" id="KW-0503">Monooxygenase</keyword>
<dbReference type="HOGENOM" id="CLU_006909_7_0_1"/>
<keyword evidence="4" id="KW-0521">NADP</keyword>
<keyword evidence="2 6" id="KW-0285">Flavoprotein</keyword>
<proteinExistence type="inferred from homology"/>
<evidence type="ECO:0000256" key="2">
    <source>
        <dbReference type="ARBA" id="ARBA00022630"/>
    </source>
</evidence>
<dbReference type="GO" id="GO:0050661">
    <property type="term" value="F:NADP binding"/>
    <property type="evidence" value="ECO:0007669"/>
    <property type="project" value="InterPro"/>
</dbReference>
<dbReference type="Gene3D" id="3.50.50.60">
    <property type="entry name" value="FAD/NAD(P)-binding domain"/>
    <property type="match status" value="1"/>
</dbReference>
<evidence type="ECO:0000313" key="8">
    <source>
        <dbReference type="Proteomes" id="UP000008144"/>
    </source>
</evidence>
<evidence type="ECO:0000256" key="4">
    <source>
        <dbReference type="ARBA" id="ARBA00022857"/>
    </source>
</evidence>
<dbReference type="InterPro" id="IPR020946">
    <property type="entry name" value="Flavin_mOase-like"/>
</dbReference>
<dbReference type="AlphaFoldDB" id="H2XSI9"/>
<reference evidence="8" key="1">
    <citation type="journal article" date="2002" name="Science">
        <title>The draft genome of Ciona intestinalis: insights into chordate and vertebrate origins.</title>
        <authorList>
            <person name="Dehal P."/>
            <person name="Satou Y."/>
            <person name="Campbell R.K."/>
            <person name="Chapman J."/>
            <person name="Degnan B."/>
            <person name="De Tomaso A."/>
            <person name="Davidson B."/>
            <person name="Di Gregorio A."/>
            <person name="Gelpke M."/>
            <person name="Goodstein D.M."/>
            <person name="Harafuji N."/>
            <person name="Hastings K.E."/>
            <person name="Ho I."/>
            <person name="Hotta K."/>
            <person name="Huang W."/>
            <person name="Kawashima T."/>
            <person name="Lemaire P."/>
            <person name="Martinez D."/>
            <person name="Meinertzhagen I.A."/>
            <person name="Necula S."/>
            <person name="Nonaka M."/>
            <person name="Putnam N."/>
            <person name="Rash S."/>
            <person name="Saiga H."/>
            <person name="Satake M."/>
            <person name="Terry A."/>
            <person name="Yamada L."/>
            <person name="Wang H.G."/>
            <person name="Awazu S."/>
            <person name="Azumi K."/>
            <person name="Boore J."/>
            <person name="Branno M."/>
            <person name="Chin-Bow S."/>
            <person name="DeSantis R."/>
            <person name="Doyle S."/>
            <person name="Francino P."/>
            <person name="Keys D.N."/>
            <person name="Haga S."/>
            <person name="Hayashi H."/>
            <person name="Hino K."/>
            <person name="Imai K.S."/>
            <person name="Inaba K."/>
            <person name="Kano S."/>
            <person name="Kobayashi K."/>
            <person name="Kobayashi M."/>
            <person name="Lee B.I."/>
            <person name="Makabe K.W."/>
            <person name="Manohar C."/>
            <person name="Matassi G."/>
            <person name="Medina M."/>
            <person name="Mochizuki Y."/>
            <person name="Mount S."/>
            <person name="Morishita T."/>
            <person name="Miura S."/>
            <person name="Nakayama A."/>
            <person name="Nishizaka S."/>
            <person name="Nomoto H."/>
            <person name="Ohta F."/>
            <person name="Oishi K."/>
            <person name="Rigoutsos I."/>
            <person name="Sano M."/>
            <person name="Sasaki A."/>
            <person name="Sasakura Y."/>
            <person name="Shoguchi E."/>
            <person name="Shin-i T."/>
            <person name="Spagnuolo A."/>
            <person name="Stainier D."/>
            <person name="Suzuki M.M."/>
            <person name="Tassy O."/>
            <person name="Takatori N."/>
            <person name="Tokuoka M."/>
            <person name="Yagi K."/>
            <person name="Yoshizaki F."/>
            <person name="Wada S."/>
            <person name="Zhang C."/>
            <person name="Hyatt P.D."/>
            <person name="Larimer F."/>
            <person name="Detter C."/>
            <person name="Doggett N."/>
            <person name="Glavina T."/>
            <person name="Hawkins T."/>
            <person name="Richardson P."/>
            <person name="Lucas S."/>
            <person name="Kohara Y."/>
            <person name="Levine M."/>
            <person name="Satoh N."/>
            <person name="Rokhsar D.S."/>
        </authorList>
    </citation>
    <scope>NUCLEOTIDE SEQUENCE [LARGE SCALE GENOMIC DNA]</scope>
</reference>
<dbReference type="InterPro" id="IPR050346">
    <property type="entry name" value="FMO-like"/>
</dbReference>
<protein>
    <recommendedName>
        <fullName evidence="6">Flavin-containing monooxygenase</fullName>
        <ecNumber evidence="6">1.-.-.-</ecNumber>
    </recommendedName>
</protein>
<evidence type="ECO:0000256" key="1">
    <source>
        <dbReference type="ARBA" id="ARBA00009183"/>
    </source>
</evidence>
<dbReference type="Proteomes" id="UP000008144">
    <property type="component" value="Chromosome 5"/>
</dbReference>
<dbReference type="EC" id="1.-.-.-" evidence="6"/>
<dbReference type="InterPro" id="IPR000960">
    <property type="entry name" value="Flavin_mOase"/>
</dbReference>
<evidence type="ECO:0000256" key="3">
    <source>
        <dbReference type="ARBA" id="ARBA00022827"/>
    </source>
</evidence>
<dbReference type="STRING" id="7719.ENSCINP00000032623"/>
<dbReference type="EMBL" id="EAAA01002225">
    <property type="status" value="NOT_ANNOTATED_CDS"/>
    <property type="molecule type" value="Genomic_DNA"/>
</dbReference>
<keyword evidence="5 6" id="KW-0560">Oxidoreductase</keyword>
<dbReference type="OMA" id="TMANSEY"/>
<reference evidence="7" key="2">
    <citation type="journal article" date="2008" name="Genome Biol.">
        <title>Improved genome assembly and evidence-based global gene model set for the chordate Ciona intestinalis: new insight into intron and operon populations.</title>
        <authorList>
            <person name="Satou Y."/>
            <person name="Mineta K."/>
            <person name="Ogasawara M."/>
            <person name="Sasakura Y."/>
            <person name="Shoguchi E."/>
            <person name="Ueno K."/>
            <person name="Yamada L."/>
            <person name="Matsumoto J."/>
            <person name="Wasserscheid J."/>
            <person name="Dewar K."/>
            <person name="Wiley G.B."/>
            <person name="Macmil S.L."/>
            <person name="Roe B.A."/>
            <person name="Zeller R.W."/>
            <person name="Hastings K.E."/>
            <person name="Lemaire P."/>
            <person name="Lindquist E."/>
            <person name="Endo T."/>
            <person name="Hotta K."/>
            <person name="Inaba K."/>
        </authorList>
    </citation>
    <scope>NUCLEOTIDE SEQUENCE [LARGE SCALE GENOMIC DNA]</scope>
    <source>
        <strain evidence="7">wild type</strain>
    </source>
</reference>
<evidence type="ECO:0000313" key="7">
    <source>
        <dbReference type="Ensembl" id="ENSCINP00000032623.1"/>
    </source>
</evidence>
<keyword evidence="3 6" id="KW-0274">FAD</keyword>
<comment type="cofactor">
    <cofactor evidence="6">
        <name>FAD</name>
        <dbReference type="ChEBI" id="CHEBI:57692"/>
    </cofactor>
</comment>
<dbReference type="GeneTree" id="ENSGT00940000173993"/>
<comment type="similarity">
    <text evidence="1 6">Belongs to the FMO family.</text>
</comment>
<reference evidence="7" key="4">
    <citation type="submission" date="2025-09" db="UniProtKB">
        <authorList>
            <consortium name="Ensembl"/>
        </authorList>
    </citation>
    <scope>IDENTIFICATION</scope>
</reference>
<dbReference type="InterPro" id="IPR036188">
    <property type="entry name" value="FAD/NAD-bd_sf"/>
</dbReference>
<name>H2XSI9_CIOIN</name>
<dbReference type="SUPFAM" id="SSF51905">
    <property type="entry name" value="FAD/NAD(P)-binding domain"/>
    <property type="match status" value="1"/>
</dbReference>
<dbReference type="Pfam" id="PF00743">
    <property type="entry name" value="FMO-like"/>
    <property type="match status" value="1"/>
</dbReference>
<dbReference type="InParanoid" id="H2XSI9"/>
<accession>H2XSI9</accession>
<evidence type="ECO:0000256" key="6">
    <source>
        <dbReference type="RuleBase" id="RU361177"/>
    </source>
</evidence>
<sequence length="217" mass="24171">MLPKRVCVIGAGPAGLAATKSCLDNQLVPVCYELCSGLGGTWNNKERIRMKLSPKVYESLITNLSKEASAFSDFPMPKEWPPYQEWRQYLRYFELYADKFDLKRYIEFDVAVLEVHKSLSYSQTGSWIVRSKSLINGNEKEIEFDAVIVASGGKTKQKWPEYSGLKDRFRGKVLHSGNYESAEEFKGKAVLICGAGNSGCDIAVNCSSVASNVLLST</sequence>
<dbReference type="GO" id="GO:0050660">
    <property type="term" value="F:flavin adenine dinucleotide binding"/>
    <property type="evidence" value="ECO:0007669"/>
    <property type="project" value="InterPro"/>
</dbReference>
<evidence type="ECO:0000256" key="5">
    <source>
        <dbReference type="ARBA" id="ARBA00023002"/>
    </source>
</evidence>
<dbReference type="Ensembl" id="ENSCINT00000032665.1">
    <property type="protein sequence ID" value="ENSCINP00000032623.1"/>
    <property type="gene ID" value="ENSCING00000019541.1"/>
</dbReference>
<dbReference type="GO" id="GO:0004499">
    <property type="term" value="F:N,N-dimethylaniline monooxygenase activity"/>
    <property type="evidence" value="ECO:0000318"/>
    <property type="project" value="GO_Central"/>
</dbReference>
<reference evidence="7" key="3">
    <citation type="submission" date="2025-08" db="UniProtKB">
        <authorList>
            <consortium name="Ensembl"/>
        </authorList>
    </citation>
    <scope>IDENTIFICATION</scope>
</reference>
<organism evidence="7 8">
    <name type="scientific">Ciona intestinalis</name>
    <name type="common">Transparent sea squirt</name>
    <name type="synonym">Ascidia intestinalis</name>
    <dbReference type="NCBI Taxonomy" id="7719"/>
    <lineage>
        <taxon>Eukaryota</taxon>
        <taxon>Metazoa</taxon>
        <taxon>Chordata</taxon>
        <taxon>Tunicata</taxon>
        <taxon>Ascidiacea</taxon>
        <taxon>Phlebobranchia</taxon>
        <taxon>Cionidae</taxon>
        <taxon>Ciona</taxon>
    </lineage>
</organism>
<dbReference type="PANTHER" id="PTHR23023">
    <property type="entry name" value="DIMETHYLANILINE MONOOXYGENASE"/>
    <property type="match status" value="1"/>
</dbReference>
<dbReference type="PRINTS" id="PR00370">
    <property type="entry name" value="FMOXYGENASE"/>
</dbReference>